<feature type="transmembrane region" description="Helical" evidence="4">
    <location>
        <begin position="136"/>
        <end position="155"/>
    </location>
</feature>
<accession>A0A0B5DNN6</accession>
<dbReference type="PROSITE" id="PS50850">
    <property type="entry name" value="MFS"/>
    <property type="match status" value="1"/>
</dbReference>
<feature type="transmembrane region" description="Helical" evidence="4">
    <location>
        <begin position="299"/>
        <end position="321"/>
    </location>
</feature>
<keyword evidence="1 4" id="KW-0812">Transmembrane</keyword>
<name>A0A0B5DNN6_9RHOB</name>
<feature type="transmembrane region" description="Helical" evidence="4">
    <location>
        <begin position="218"/>
        <end position="239"/>
    </location>
</feature>
<dbReference type="OrthoDB" id="6095882at2"/>
<dbReference type="Pfam" id="PF07690">
    <property type="entry name" value="MFS_1"/>
    <property type="match status" value="1"/>
</dbReference>
<dbReference type="Gene3D" id="1.20.1250.20">
    <property type="entry name" value="MFS general substrate transporter like domains"/>
    <property type="match status" value="1"/>
</dbReference>
<feature type="transmembrane region" description="Helical" evidence="4">
    <location>
        <begin position="273"/>
        <end position="293"/>
    </location>
</feature>
<dbReference type="AlphaFoldDB" id="A0A0B5DNN6"/>
<reference evidence="6 7" key="1">
    <citation type="journal article" date="2014" name="Int. J. Syst. Evol. Microbiol.">
        <title>Celeribacter indicus sp. nov., a polycyclic aromatic hydrocarbon-degrading bacterium from deep-sea sediment and reclassification of Huaishuia halophila as Celeribacter halophilus comb. nov.</title>
        <authorList>
            <person name="Lai Q."/>
            <person name="Cao J."/>
            <person name="Yuan J."/>
            <person name="Li F."/>
            <person name="Shao Z."/>
        </authorList>
    </citation>
    <scope>NUCLEOTIDE SEQUENCE [LARGE SCALE GENOMIC DNA]</scope>
    <source>
        <strain evidence="6">P73</strain>
    </source>
</reference>
<evidence type="ECO:0000259" key="5">
    <source>
        <dbReference type="PROSITE" id="PS50850"/>
    </source>
</evidence>
<dbReference type="SUPFAM" id="SSF103473">
    <property type="entry name" value="MFS general substrate transporter"/>
    <property type="match status" value="1"/>
</dbReference>
<dbReference type="STRING" id="1208324.P73_0453"/>
<feature type="transmembrane region" description="Helical" evidence="4">
    <location>
        <begin position="46"/>
        <end position="69"/>
    </location>
</feature>
<dbReference type="HOGENOM" id="CLU_001265_63_1_5"/>
<evidence type="ECO:0000313" key="7">
    <source>
        <dbReference type="Proteomes" id="UP000031521"/>
    </source>
</evidence>
<evidence type="ECO:0000256" key="3">
    <source>
        <dbReference type="ARBA" id="ARBA00023136"/>
    </source>
</evidence>
<dbReference type="InterPro" id="IPR036259">
    <property type="entry name" value="MFS_trans_sf"/>
</dbReference>
<keyword evidence="7" id="KW-1185">Reference proteome</keyword>
<dbReference type="InterPro" id="IPR011701">
    <property type="entry name" value="MFS"/>
</dbReference>
<feature type="transmembrane region" description="Helical" evidence="4">
    <location>
        <begin position="245"/>
        <end position="266"/>
    </location>
</feature>
<dbReference type="InterPro" id="IPR020846">
    <property type="entry name" value="MFS_dom"/>
</dbReference>
<feature type="transmembrane region" description="Helical" evidence="4">
    <location>
        <begin position="106"/>
        <end position="124"/>
    </location>
</feature>
<feature type="transmembrane region" description="Helical" evidence="4">
    <location>
        <begin position="81"/>
        <end position="100"/>
    </location>
</feature>
<dbReference type="EMBL" id="CP004393">
    <property type="protein sequence ID" value="AJE45168.1"/>
    <property type="molecule type" value="Genomic_DNA"/>
</dbReference>
<organism evidence="6 7">
    <name type="scientific">Celeribacter indicus</name>
    <dbReference type="NCBI Taxonomy" id="1208324"/>
    <lineage>
        <taxon>Bacteria</taxon>
        <taxon>Pseudomonadati</taxon>
        <taxon>Pseudomonadota</taxon>
        <taxon>Alphaproteobacteria</taxon>
        <taxon>Rhodobacterales</taxon>
        <taxon>Roseobacteraceae</taxon>
        <taxon>Celeribacter</taxon>
    </lineage>
</organism>
<proteinExistence type="predicted"/>
<sequence>MTEHSARIRLTIFLVWLTGILAAGQFAKVAVSFPLFREIYPGHGAALGFLVSALSLMGVLFGLLAGMLLSRLGFRKLLSGALVLAGCLSLFQALLPPFWAMIASRALEGATHLVIVVAAPTLLGQIAPPEIRNTAMTLWSTVFAVAFALFSWVGLPFVARAGLPALLVLHGVSCLLMAVAFRRILPRMPRRELPPLRFAEIVTSHVTAYRSPWIAAPAAGWLFYAMSFVALVTVLPDYFPPESRAFLSGVMPVSALLVSMTLGIALLRVLPAITVVIIGFSAAACFALSLAIFGPQPALAVALIAASGLVQAGSFSSIPALNHAPRTQALSNGAVAQTGNIGNMVGTPLLLLLVAQWGFHGLVGFAFLAYLSGALVHLWLAALRRSAAVVQE</sequence>
<evidence type="ECO:0000256" key="2">
    <source>
        <dbReference type="ARBA" id="ARBA00022989"/>
    </source>
</evidence>
<feature type="transmembrane region" description="Helical" evidence="4">
    <location>
        <begin position="365"/>
        <end position="383"/>
    </location>
</feature>
<protein>
    <recommendedName>
        <fullName evidence="5">Major facilitator superfamily (MFS) profile domain-containing protein</fullName>
    </recommendedName>
</protein>
<feature type="domain" description="Major facilitator superfamily (MFS) profile" evidence="5">
    <location>
        <begin position="11"/>
        <end position="384"/>
    </location>
</feature>
<dbReference type="Proteomes" id="UP000031521">
    <property type="component" value="Chromosome"/>
</dbReference>
<feature type="transmembrane region" description="Helical" evidence="4">
    <location>
        <begin position="341"/>
        <end position="359"/>
    </location>
</feature>
<gene>
    <name evidence="6" type="ORF">P73_0453</name>
</gene>
<feature type="transmembrane region" description="Helical" evidence="4">
    <location>
        <begin position="161"/>
        <end position="181"/>
    </location>
</feature>
<keyword evidence="3 4" id="KW-0472">Membrane</keyword>
<dbReference type="RefSeq" id="WP_043868283.1">
    <property type="nucleotide sequence ID" value="NZ_CP004393.1"/>
</dbReference>
<evidence type="ECO:0000313" key="6">
    <source>
        <dbReference type="EMBL" id="AJE45168.1"/>
    </source>
</evidence>
<evidence type="ECO:0000256" key="4">
    <source>
        <dbReference type="SAM" id="Phobius"/>
    </source>
</evidence>
<evidence type="ECO:0000256" key="1">
    <source>
        <dbReference type="ARBA" id="ARBA00022692"/>
    </source>
</evidence>
<dbReference type="KEGG" id="cid:P73_0453"/>
<dbReference type="GO" id="GO:0022857">
    <property type="term" value="F:transmembrane transporter activity"/>
    <property type="evidence" value="ECO:0007669"/>
    <property type="project" value="InterPro"/>
</dbReference>
<keyword evidence="2 4" id="KW-1133">Transmembrane helix</keyword>